<evidence type="ECO:0000313" key="2">
    <source>
        <dbReference type="Proteomes" id="UP000015524"/>
    </source>
</evidence>
<gene>
    <name evidence="1" type="ORF">L485_01760</name>
</gene>
<name>T0H1C0_9SPHN</name>
<dbReference type="Proteomes" id="UP000015524">
    <property type="component" value="Unassembled WGS sequence"/>
</dbReference>
<dbReference type="PATRIC" id="fig|1114964.8.peg.4179"/>
<accession>T0H1C0</accession>
<proteinExistence type="predicted"/>
<comment type="caution">
    <text evidence="1">The sequence shown here is derived from an EMBL/GenBank/DDBJ whole genome shotgun (WGS) entry which is preliminary data.</text>
</comment>
<organism evidence="1 2">
    <name type="scientific">Sphingobium baderi LL03</name>
    <dbReference type="NCBI Taxonomy" id="1114964"/>
    <lineage>
        <taxon>Bacteria</taxon>
        <taxon>Pseudomonadati</taxon>
        <taxon>Pseudomonadota</taxon>
        <taxon>Alphaproteobacteria</taxon>
        <taxon>Sphingomonadales</taxon>
        <taxon>Sphingomonadaceae</taxon>
        <taxon>Sphingobium</taxon>
    </lineage>
</organism>
<sequence length="67" mass="7956">MARALSSFITMEGGRLGITFEDDVLEREGRWFRRREFFEDPEDSLLKDHVRLRGRLPSANHSEREYA</sequence>
<evidence type="ECO:0000313" key="1">
    <source>
        <dbReference type="EMBL" id="EQB05893.1"/>
    </source>
</evidence>
<keyword evidence="2" id="KW-1185">Reference proteome</keyword>
<dbReference type="AlphaFoldDB" id="T0H1C0"/>
<reference evidence="1 2" key="1">
    <citation type="journal article" date="2013" name="Genome Announc.">
        <title>Draft Genome Sequence of a Hexachlorocyclohexane-Degrading Bacterium, Sphingobium baderi Strain LL03T.</title>
        <authorList>
            <person name="Kaur J."/>
            <person name="Verma H."/>
            <person name="Tripathi C."/>
            <person name="Khurana J.P."/>
            <person name="Lal R."/>
        </authorList>
    </citation>
    <scope>NUCLEOTIDE SEQUENCE [LARGE SCALE GENOMIC DNA]</scope>
    <source>
        <strain evidence="1 2">LL03</strain>
    </source>
</reference>
<dbReference type="EMBL" id="ATIB01000020">
    <property type="protein sequence ID" value="EQB05893.1"/>
    <property type="molecule type" value="Genomic_DNA"/>
</dbReference>
<protein>
    <submittedName>
        <fullName evidence="1">Uncharacterized protein</fullName>
    </submittedName>
</protein>